<keyword evidence="5" id="KW-0472">Membrane</keyword>
<keyword evidence="3" id="KW-0274">FAD</keyword>
<sequence>MSHVDVAVVGAGPAGLAAAARIAETVRASVTVLDEGPVAGGRLRAQLYRRGSSWFVGAEHARALSERADRLGVNLRMGTQVWSIESLENPEGTPRFSLALTGGDTLTADHLVIATGAAERTLGLPGWTLPGVLAVGAVQSMLNIHRVVPGDRIAVIGVDPLSLSIVDELAAAGHGVTGIYLPPPPPDTAERGSSASGEISGNAPSAVLRRLSHLRGLAPSGLLGAAMGALAIPGVSALVARLWPRRGMTVSGMPLHLRECVTGIDGESEVTGIRVAQVDADGRPVGRERAVAVDTVCLSGGLYPLQDLTSGCALVDVAELGGRVPLHGPNMQTSVDGLYVAGNVTGVESAEVARAQGALAGAAISAAIDGRDDSAALSSARAEVETARAAAPLTFKPTIARGRRRMAELWRDSRHFGVRS</sequence>
<name>A0ABP9U2F8_9MICO</name>
<dbReference type="SUPFAM" id="SSF51905">
    <property type="entry name" value="FAD/NAD(P)-binding domain"/>
    <property type="match status" value="1"/>
</dbReference>
<keyword evidence="2" id="KW-0285">Flavoprotein</keyword>
<evidence type="ECO:0000259" key="6">
    <source>
        <dbReference type="Pfam" id="PF01134"/>
    </source>
</evidence>
<evidence type="ECO:0000256" key="2">
    <source>
        <dbReference type="ARBA" id="ARBA00022630"/>
    </source>
</evidence>
<comment type="caution">
    <text evidence="8">The sequence shown here is derived from an EMBL/GenBank/DDBJ whole genome shotgun (WGS) entry which is preliminary data.</text>
</comment>
<evidence type="ECO:0000256" key="4">
    <source>
        <dbReference type="ARBA" id="ARBA00023002"/>
    </source>
</evidence>
<keyword evidence="4" id="KW-0560">Oxidoreductase</keyword>
<keyword evidence="5" id="KW-1133">Transmembrane helix</keyword>
<comment type="cofactor">
    <cofactor evidence="1">
        <name>FAD</name>
        <dbReference type="ChEBI" id="CHEBI:57692"/>
    </cofactor>
</comment>
<dbReference type="InterPro" id="IPR036188">
    <property type="entry name" value="FAD/NAD-bd_sf"/>
</dbReference>
<evidence type="ECO:0000313" key="9">
    <source>
        <dbReference type="Proteomes" id="UP001498935"/>
    </source>
</evidence>
<feature type="domain" description="MnmG N-terminal" evidence="6">
    <location>
        <begin position="330"/>
        <end position="371"/>
    </location>
</feature>
<evidence type="ECO:0000313" key="8">
    <source>
        <dbReference type="EMBL" id="GAA5339081.1"/>
    </source>
</evidence>
<keyword evidence="5" id="KW-0812">Transmembrane</keyword>
<dbReference type="Gene3D" id="3.50.50.60">
    <property type="entry name" value="FAD/NAD(P)-binding domain"/>
    <property type="match status" value="4"/>
</dbReference>
<evidence type="ECO:0000259" key="7">
    <source>
        <dbReference type="Pfam" id="PF07992"/>
    </source>
</evidence>
<dbReference type="Proteomes" id="UP001498935">
    <property type="component" value="Unassembled WGS sequence"/>
</dbReference>
<evidence type="ECO:0000256" key="1">
    <source>
        <dbReference type="ARBA" id="ARBA00001974"/>
    </source>
</evidence>
<protein>
    <submittedName>
        <fullName evidence="8">NAD(P)/FAD-dependent oxidoreductase</fullName>
    </submittedName>
</protein>
<dbReference type="Pfam" id="PF01134">
    <property type="entry name" value="GIDA"/>
    <property type="match status" value="1"/>
</dbReference>
<feature type="transmembrane region" description="Helical" evidence="5">
    <location>
        <begin position="222"/>
        <end position="243"/>
    </location>
</feature>
<gene>
    <name evidence="8" type="ORF">KACC15558_01210</name>
</gene>
<organism evidence="8 9">
    <name type="scientific">Brevibacterium ammoniilyticum</name>
    <dbReference type="NCBI Taxonomy" id="1046555"/>
    <lineage>
        <taxon>Bacteria</taxon>
        <taxon>Bacillati</taxon>
        <taxon>Actinomycetota</taxon>
        <taxon>Actinomycetes</taxon>
        <taxon>Micrococcales</taxon>
        <taxon>Brevibacteriaceae</taxon>
        <taxon>Brevibacterium</taxon>
    </lineage>
</organism>
<accession>A0ABP9U2F8</accession>
<dbReference type="InterPro" id="IPR023753">
    <property type="entry name" value="FAD/NAD-binding_dom"/>
</dbReference>
<dbReference type="PRINTS" id="PR00368">
    <property type="entry name" value="FADPNR"/>
</dbReference>
<dbReference type="PANTHER" id="PTHR42949">
    <property type="entry name" value="ANAEROBIC GLYCEROL-3-PHOSPHATE DEHYDROGENASE SUBUNIT B"/>
    <property type="match status" value="1"/>
</dbReference>
<dbReference type="InterPro" id="IPR040131">
    <property type="entry name" value="MnmG_N"/>
</dbReference>
<feature type="domain" description="FAD/NAD(P)-binding" evidence="7">
    <location>
        <begin position="5"/>
        <end position="179"/>
    </location>
</feature>
<proteinExistence type="predicted"/>
<evidence type="ECO:0000256" key="5">
    <source>
        <dbReference type="SAM" id="Phobius"/>
    </source>
</evidence>
<dbReference type="Pfam" id="PF07992">
    <property type="entry name" value="Pyr_redox_2"/>
    <property type="match status" value="1"/>
</dbReference>
<keyword evidence="9" id="KW-1185">Reference proteome</keyword>
<reference evidence="8 9" key="1">
    <citation type="submission" date="2024-02" db="EMBL/GenBank/DDBJ databases">
        <title>Characterization of antibiotic resistant novel bacterial strains and their environmental applications.</title>
        <authorList>
            <person name="Manzoor S."/>
            <person name="Abbas S."/>
            <person name="Arshad M."/>
            <person name="Li W.J."/>
            <person name="Ahmed I."/>
        </authorList>
    </citation>
    <scope>NUCLEOTIDE SEQUENCE [LARGE SCALE GENOMIC DNA]</scope>
    <source>
        <strain evidence="8 9">KACC 15558</strain>
    </source>
</reference>
<dbReference type="PANTHER" id="PTHR42949:SF3">
    <property type="entry name" value="ANAEROBIC GLYCEROL-3-PHOSPHATE DEHYDROGENASE SUBUNIT B"/>
    <property type="match status" value="1"/>
</dbReference>
<dbReference type="InterPro" id="IPR051691">
    <property type="entry name" value="Metab_Enz_Cyan_OpOx_G3PDH"/>
</dbReference>
<dbReference type="EMBL" id="BAABNP010000001">
    <property type="protein sequence ID" value="GAA5339081.1"/>
    <property type="molecule type" value="Genomic_DNA"/>
</dbReference>
<dbReference type="RefSeq" id="WP_342036845.1">
    <property type="nucleotide sequence ID" value="NZ_BAABBK010000001.1"/>
</dbReference>
<evidence type="ECO:0000256" key="3">
    <source>
        <dbReference type="ARBA" id="ARBA00022827"/>
    </source>
</evidence>
<dbReference type="PRINTS" id="PR00411">
    <property type="entry name" value="PNDRDTASEI"/>
</dbReference>